<dbReference type="InterPro" id="IPR012340">
    <property type="entry name" value="NA-bd_OB-fold"/>
</dbReference>
<dbReference type="InterPro" id="IPR008995">
    <property type="entry name" value="Mo/tungstate-bd_C_term_dom"/>
</dbReference>
<keyword evidence="3 5" id="KW-0067">ATP-binding</keyword>
<dbReference type="InterPro" id="IPR040582">
    <property type="entry name" value="OB_MalK-like"/>
</dbReference>
<dbReference type="InterPro" id="IPR047641">
    <property type="entry name" value="ABC_transpr_MalK/UgpC-like"/>
</dbReference>
<dbReference type="GO" id="GO:0016887">
    <property type="term" value="F:ATP hydrolysis activity"/>
    <property type="evidence" value="ECO:0007669"/>
    <property type="project" value="InterPro"/>
</dbReference>
<keyword evidence="6" id="KW-1185">Reference proteome</keyword>
<dbReference type="Pfam" id="PF17912">
    <property type="entry name" value="OB_MalK"/>
    <property type="match status" value="1"/>
</dbReference>
<dbReference type="EMBL" id="FODF01000011">
    <property type="protein sequence ID" value="SEN76525.1"/>
    <property type="molecule type" value="Genomic_DNA"/>
</dbReference>
<dbReference type="PROSITE" id="PS00211">
    <property type="entry name" value="ABC_TRANSPORTER_1"/>
    <property type="match status" value="1"/>
</dbReference>
<dbReference type="InterPro" id="IPR003439">
    <property type="entry name" value="ABC_transporter-like_ATP-bd"/>
</dbReference>
<dbReference type="PROSITE" id="PS50893">
    <property type="entry name" value="ABC_TRANSPORTER_2"/>
    <property type="match status" value="1"/>
</dbReference>
<dbReference type="Proteomes" id="UP000199512">
    <property type="component" value="Unassembled WGS sequence"/>
</dbReference>
<dbReference type="InterPro" id="IPR017871">
    <property type="entry name" value="ABC_transporter-like_CS"/>
</dbReference>
<dbReference type="PANTHER" id="PTHR43875">
    <property type="entry name" value="MALTODEXTRIN IMPORT ATP-BINDING PROTEIN MSMX"/>
    <property type="match status" value="1"/>
</dbReference>
<organism evidence="5 6">
    <name type="scientific">Peptostreptococcus russellii</name>
    <dbReference type="NCBI Taxonomy" id="215200"/>
    <lineage>
        <taxon>Bacteria</taxon>
        <taxon>Bacillati</taxon>
        <taxon>Bacillota</taxon>
        <taxon>Clostridia</taxon>
        <taxon>Peptostreptococcales</taxon>
        <taxon>Peptostreptococcaceae</taxon>
        <taxon>Peptostreptococcus</taxon>
    </lineage>
</organism>
<evidence type="ECO:0000313" key="5">
    <source>
        <dbReference type="EMBL" id="SEN76525.1"/>
    </source>
</evidence>
<dbReference type="GO" id="GO:0140359">
    <property type="term" value="F:ABC-type transporter activity"/>
    <property type="evidence" value="ECO:0007669"/>
    <property type="project" value="InterPro"/>
</dbReference>
<dbReference type="CDD" id="cd03301">
    <property type="entry name" value="ABC_MalK_N"/>
    <property type="match status" value="1"/>
</dbReference>
<dbReference type="FunFam" id="3.40.50.300:FF:000042">
    <property type="entry name" value="Maltose/maltodextrin ABC transporter, ATP-binding protein"/>
    <property type="match status" value="1"/>
</dbReference>
<gene>
    <name evidence="5" type="ORF">SAMN05216454_11142</name>
</gene>
<feature type="domain" description="ABC transporter" evidence="4">
    <location>
        <begin position="4"/>
        <end position="235"/>
    </location>
</feature>
<dbReference type="InterPro" id="IPR027417">
    <property type="entry name" value="P-loop_NTPase"/>
</dbReference>
<dbReference type="GO" id="GO:0008643">
    <property type="term" value="P:carbohydrate transport"/>
    <property type="evidence" value="ECO:0007669"/>
    <property type="project" value="InterPro"/>
</dbReference>
<dbReference type="GO" id="GO:0005524">
    <property type="term" value="F:ATP binding"/>
    <property type="evidence" value="ECO:0007669"/>
    <property type="project" value="UniProtKB-KW"/>
</dbReference>
<evidence type="ECO:0000256" key="3">
    <source>
        <dbReference type="ARBA" id="ARBA00022840"/>
    </source>
</evidence>
<dbReference type="SUPFAM" id="SSF52540">
    <property type="entry name" value="P-loop containing nucleoside triphosphate hydrolases"/>
    <property type="match status" value="1"/>
</dbReference>
<dbReference type="Pfam" id="PF00005">
    <property type="entry name" value="ABC_tran"/>
    <property type="match status" value="1"/>
</dbReference>
<accession>A0A1H8J7S4</accession>
<dbReference type="NCBIfam" id="NF008653">
    <property type="entry name" value="PRK11650.1"/>
    <property type="match status" value="1"/>
</dbReference>
<dbReference type="Gene3D" id="2.40.50.140">
    <property type="entry name" value="Nucleic acid-binding proteins"/>
    <property type="match status" value="1"/>
</dbReference>
<name>A0A1H8J7S4_9FIRM</name>
<evidence type="ECO:0000259" key="4">
    <source>
        <dbReference type="PROSITE" id="PS50893"/>
    </source>
</evidence>
<evidence type="ECO:0000256" key="2">
    <source>
        <dbReference type="ARBA" id="ARBA00022741"/>
    </source>
</evidence>
<dbReference type="Gene3D" id="3.40.50.300">
    <property type="entry name" value="P-loop containing nucleotide triphosphate hydrolases"/>
    <property type="match status" value="1"/>
</dbReference>
<dbReference type="AlphaFoldDB" id="A0A1H8J7S4"/>
<dbReference type="RefSeq" id="WP_091975847.1">
    <property type="nucleotide sequence ID" value="NZ_CAUWDX010000003.1"/>
</dbReference>
<reference evidence="5 6" key="1">
    <citation type="submission" date="2016-10" db="EMBL/GenBank/DDBJ databases">
        <authorList>
            <person name="de Groot N.N."/>
        </authorList>
    </citation>
    <scope>NUCLEOTIDE SEQUENCE [LARGE SCALE GENOMIC DNA]</scope>
    <source>
        <strain evidence="5 6">Calf135</strain>
    </source>
</reference>
<dbReference type="SUPFAM" id="SSF50331">
    <property type="entry name" value="MOP-like"/>
    <property type="match status" value="1"/>
</dbReference>
<dbReference type="PANTHER" id="PTHR43875:SF1">
    <property type="entry name" value="OSMOPROTECTIVE COMPOUNDS UPTAKE ATP-BINDING PROTEIN GGTA"/>
    <property type="match status" value="1"/>
</dbReference>
<dbReference type="InterPro" id="IPR015855">
    <property type="entry name" value="ABC_transpr_MalK-like"/>
</dbReference>
<dbReference type="InterPro" id="IPR003593">
    <property type="entry name" value="AAA+_ATPase"/>
</dbReference>
<dbReference type="STRING" id="215200.SAMN05216454_11142"/>
<keyword evidence="2" id="KW-0547">Nucleotide-binding</keyword>
<dbReference type="Gene3D" id="2.40.50.100">
    <property type="match status" value="1"/>
</dbReference>
<evidence type="ECO:0000256" key="1">
    <source>
        <dbReference type="ARBA" id="ARBA00022448"/>
    </source>
</evidence>
<dbReference type="GO" id="GO:0055052">
    <property type="term" value="C:ATP-binding cassette (ABC) transporter complex, substrate-binding subunit-containing"/>
    <property type="evidence" value="ECO:0007669"/>
    <property type="project" value="TreeGrafter"/>
</dbReference>
<protein>
    <submittedName>
        <fullName evidence="5">Carbohydrate ABC transporter ATP-binding protein, CUT1 family</fullName>
    </submittedName>
</protein>
<keyword evidence="1" id="KW-0813">Transport</keyword>
<dbReference type="OrthoDB" id="9802264at2"/>
<proteinExistence type="predicted"/>
<evidence type="ECO:0000313" key="6">
    <source>
        <dbReference type="Proteomes" id="UP000199512"/>
    </source>
</evidence>
<sequence length="349" mass="39516">MKGIIFKNIIKSYDKKKNVIDNFNLEIKDGEFVVMLGPSGCGKSTLLRILAGLEDIDSGEIYIDDKKINDVEAKDRNIAMVFQNYALYPHMTVYKNIAISLILKKTPKDIVEKSVKEVASVLDIEDLLDRKPRQLSGGQMQRVALARAMIRKPKVFLMDEPLSNLDSKLRVQTRAEIMKLYRSLKTTTIYVTHDQVEAMTMATTIVLMKDGLIQQKGTPEELYNKPSNIFVAGFIGAPQMNFINAKANKGNINIVNNTFKYEKAMNKDIIVGIRPEDISIVSGSDFQVELVENLGSEKLIYLSSEKFSEIKEVIVRCGVDNRISISDRCNLKINEKGLHVFDRETEERI</sequence>
<dbReference type="SMART" id="SM00382">
    <property type="entry name" value="AAA"/>
    <property type="match status" value="1"/>
</dbReference>